<dbReference type="CDD" id="cd00099">
    <property type="entry name" value="IgV"/>
    <property type="match status" value="1"/>
</dbReference>
<evidence type="ECO:0000256" key="7">
    <source>
        <dbReference type="ARBA" id="ARBA00023180"/>
    </source>
</evidence>
<evidence type="ECO:0000256" key="6">
    <source>
        <dbReference type="ARBA" id="ARBA00023157"/>
    </source>
</evidence>
<keyword evidence="6" id="KW-1015">Disulfide bond</keyword>
<evidence type="ECO:0000256" key="5">
    <source>
        <dbReference type="ARBA" id="ARBA00023136"/>
    </source>
</evidence>
<dbReference type="SUPFAM" id="SSF48726">
    <property type="entry name" value="Immunoglobulin"/>
    <property type="match status" value="1"/>
</dbReference>
<reference evidence="11" key="2">
    <citation type="submission" date="2025-09" db="UniProtKB">
        <authorList>
            <consortium name="Ensembl"/>
        </authorList>
    </citation>
    <scope>IDENTIFICATION</scope>
</reference>
<accession>A0A3B3CG79</accession>
<feature type="signal peptide" evidence="8">
    <location>
        <begin position="1"/>
        <end position="22"/>
    </location>
</feature>
<keyword evidence="12" id="KW-1185">Reference proteome</keyword>
<proteinExistence type="predicted"/>
<comment type="subcellular location">
    <subcellularLocation>
        <location evidence="1">Cell membrane</location>
    </subcellularLocation>
</comment>
<dbReference type="InterPro" id="IPR013783">
    <property type="entry name" value="Ig-like_fold"/>
</dbReference>
<evidence type="ECO:0000256" key="2">
    <source>
        <dbReference type="ARBA" id="ARBA00022475"/>
    </source>
</evidence>
<dbReference type="GeneTree" id="ENSGT00940000177249"/>
<dbReference type="PANTHER" id="PTHR19433:SF111">
    <property type="entry name" value="T CELL RECEPTOR ALPHA VARIABLE 4"/>
    <property type="match status" value="1"/>
</dbReference>
<evidence type="ECO:0000256" key="3">
    <source>
        <dbReference type="ARBA" id="ARBA00022729"/>
    </source>
</evidence>
<feature type="domain" description="Immunoglobulin V-set" evidence="9">
    <location>
        <begin position="34"/>
        <end position="111"/>
    </location>
</feature>
<dbReference type="AlphaFoldDB" id="A0A3B3CG79"/>
<keyword evidence="2" id="KW-1003">Cell membrane</keyword>
<dbReference type="PaxDb" id="30732-ENSOMEP00000016847"/>
<protein>
    <recommendedName>
        <fullName evidence="13">Immunoglobulin subtype domain-containing protein</fullName>
    </recommendedName>
</protein>
<evidence type="ECO:0000256" key="8">
    <source>
        <dbReference type="SAM" id="SignalP"/>
    </source>
</evidence>
<dbReference type="Proteomes" id="UP000261560">
    <property type="component" value="Unplaced"/>
</dbReference>
<dbReference type="GO" id="GO:0002376">
    <property type="term" value="P:immune system process"/>
    <property type="evidence" value="ECO:0007669"/>
    <property type="project" value="UniProtKB-KW"/>
</dbReference>
<dbReference type="GO" id="GO:0009617">
    <property type="term" value="P:response to bacterium"/>
    <property type="evidence" value="ECO:0007669"/>
    <property type="project" value="TreeGrafter"/>
</dbReference>
<dbReference type="SMART" id="SM00409">
    <property type="entry name" value="IG"/>
    <property type="match status" value="1"/>
</dbReference>
<dbReference type="InterPro" id="IPR013106">
    <property type="entry name" value="Ig_V-set"/>
</dbReference>
<dbReference type="GO" id="GO:0005886">
    <property type="term" value="C:plasma membrane"/>
    <property type="evidence" value="ECO:0007669"/>
    <property type="project" value="UniProtKB-SubCell"/>
</dbReference>
<dbReference type="InterPro" id="IPR036179">
    <property type="entry name" value="Ig-like_dom_sf"/>
</dbReference>
<evidence type="ECO:0000256" key="4">
    <source>
        <dbReference type="ARBA" id="ARBA00022859"/>
    </source>
</evidence>
<dbReference type="InterPro" id="IPR052051">
    <property type="entry name" value="TCR_complex_component"/>
</dbReference>
<sequence>MVNLTVVLALLCTLSLISFSLSEFQTLKVQLEGEVTLQCANFSTLISHIFWFKLNDGPNATVISLMLTPDVNATMKNGFKDRFLMTSNITHVFLNIKNVNSFDSGLYFCGTYKDGSAVIVGATCLQVYGKIIQKNIHTFLLKALLDNK</sequence>
<dbReference type="PANTHER" id="PTHR19433">
    <property type="entry name" value="T-CELL RECEPTOR ALPHA CHAIN V REGION-RELATED"/>
    <property type="match status" value="1"/>
</dbReference>
<keyword evidence="3 8" id="KW-0732">Signal</keyword>
<reference evidence="11" key="1">
    <citation type="submission" date="2025-08" db="UniProtKB">
        <authorList>
            <consortium name="Ensembl"/>
        </authorList>
    </citation>
    <scope>IDENTIFICATION</scope>
</reference>
<keyword evidence="5" id="KW-0472">Membrane</keyword>
<evidence type="ECO:0000313" key="12">
    <source>
        <dbReference type="Proteomes" id="UP000261560"/>
    </source>
</evidence>
<dbReference type="Pfam" id="PF07686">
    <property type="entry name" value="V-set"/>
    <property type="match status" value="1"/>
</dbReference>
<evidence type="ECO:0000256" key="1">
    <source>
        <dbReference type="ARBA" id="ARBA00004236"/>
    </source>
</evidence>
<dbReference type="STRING" id="30732.ENSOMEP00000016847"/>
<dbReference type="InterPro" id="IPR003599">
    <property type="entry name" value="Ig_sub"/>
</dbReference>
<dbReference type="Gene3D" id="2.60.40.10">
    <property type="entry name" value="Immunoglobulins"/>
    <property type="match status" value="1"/>
</dbReference>
<evidence type="ECO:0008006" key="13">
    <source>
        <dbReference type="Google" id="ProtNLM"/>
    </source>
</evidence>
<feature type="chain" id="PRO_5017379964" description="Immunoglobulin subtype domain-containing protein" evidence="8">
    <location>
        <begin position="23"/>
        <end position="148"/>
    </location>
</feature>
<organism evidence="11 12">
    <name type="scientific">Oryzias melastigma</name>
    <name type="common">Marine medaka</name>
    <dbReference type="NCBI Taxonomy" id="30732"/>
    <lineage>
        <taxon>Eukaryota</taxon>
        <taxon>Metazoa</taxon>
        <taxon>Chordata</taxon>
        <taxon>Craniata</taxon>
        <taxon>Vertebrata</taxon>
        <taxon>Euteleostomi</taxon>
        <taxon>Actinopterygii</taxon>
        <taxon>Neopterygii</taxon>
        <taxon>Teleostei</taxon>
        <taxon>Neoteleostei</taxon>
        <taxon>Acanthomorphata</taxon>
        <taxon>Ovalentaria</taxon>
        <taxon>Atherinomorphae</taxon>
        <taxon>Beloniformes</taxon>
        <taxon>Adrianichthyidae</taxon>
        <taxon>Oryziinae</taxon>
        <taxon>Oryzias</taxon>
    </lineage>
</organism>
<keyword evidence="4" id="KW-0391">Immunity</keyword>
<evidence type="ECO:0000259" key="9">
    <source>
        <dbReference type="SMART" id="SM00406"/>
    </source>
</evidence>
<evidence type="ECO:0000313" key="11">
    <source>
        <dbReference type="Ensembl" id="ENSOMEP00000016847.1"/>
    </source>
</evidence>
<dbReference type="Ensembl" id="ENSOMET00000025412.1">
    <property type="protein sequence ID" value="ENSOMEP00000016847.1"/>
    <property type="gene ID" value="ENSOMEG00000018500.1"/>
</dbReference>
<evidence type="ECO:0000259" key="10">
    <source>
        <dbReference type="SMART" id="SM00409"/>
    </source>
</evidence>
<dbReference type="SMART" id="SM00406">
    <property type="entry name" value="IGv"/>
    <property type="match status" value="1"/>
</dbReference>
<feature type="domain" description="Immunoglobulin" evidence="10">
    <location>
        <begin position="24"/>
        <end position="128"/>
    </location>
</feature>
<name>A0A3B3CG79_ORYME</name>
<keyword evidence="7" id="KW-0325">Glycoprotein</keyword>